<dbReference type="PIRSF" id="PIRSF007313">
    <property type="entry name" value="PhnI"/>
    <property type="match status" value="1"/>
</dbReference>
<dbReference type="GO" id="GO:0016829">
    <property type="term" value="F:lyase activity"/>
    <property type="evidence" value="ECO:0007669"/>
    <property type="project" value="UniProtKB-KW"/>
</dbReference>
<dbReference type="InterPro" id="IPR008773">
    <property type="entry name" value="PhnI"/>
</dbReference>
<dbReference type="EMBL" id="DXES01000091">
    <property type="protein sequence ID" value="HIX65437.1"/>
    <property type="molecule type" value="Genomic_DNA"/>
</dbReference>
<gene>
    <name evidence="1" type="ORF">H9736_04240</name>
</gene>
<dbReference type="Pfam" id="PF05861">
    <property type="entry name" value="PhnI"/>
    <property type="match status" value="1"/>
</dbReference>
<proteinExistence type="predicted"/>
<protein>
    <submittedName>
        <fullName evidence="1">Carbon-phosphorus lyase complex subunit PhnI</fullName>
    </submittedName>
</protein>
<evidence type="ECO:0000313" key="2">
    <source>
        <dbReference type="Proteomes" id="UP000886800"/>
    </source>
</evidence>
<comment type="caution">
    <text evidence="1">The sequence shown here is derived from an EMBL/GenBank/DDBJ whole genome shotgun (WGS) entry which is preliminary data.</text>
</comment>
<dbReference type="AlphaFoldDB" id="A0A9D1WR79"/>
<sequence length="360" mass="39540">MAYVAVTGGKEAIAESIRLLQYHRCATETPLALEAVEKSMDLLIHRVMGEAGFYCPAYAALALKQCEGSVEEAVFLLRAYRSTLTRSYYSLPVDCGEMRLIRRISSVFKDVKGGQMLGPSYDYTYRILDFGLCQEDAAQAHRQAAAILAGAQPRPLERLETVSQGLRDQGLIHTPPENGEEPFDVTMENLEFPCPRSARLQVLARGDTGFVTGIAYSALRGYGFSNHPTIGELRSGYVDLTIPYLFAEGEQIDLGELLLTQVVSYTALDDGEAPGSLTIKEGFGMVFGRCESKAIAISILDTTLDEPGDAPCNNEEFVLMHGDMLEMNGYISHLKLPHYVTFQSKLSSVRKSREKGGAQP</sequence>
<reference evidence="1" key="1">
    <citation type="journal article" date="2021" name="PeerJ">
        <title>Extensive microbial diversity within the chicken gut microbiome revealed by metagenomics and culture.</title>
        <authorList>
            <person name="Gilroy R."/>
            <person name="Ravi A."/>
            <person name="Getino M."/>
            <person name="Pursley I."/>
            <person name="Horton D.L."/>
            <person name="Alikhan N.F."/>
            <person name="Baker D."/>
            <person name="Gharbi K."/>
            <person name="Hall N."/>
            <person name="Watson M."/>
            <person name="Adriaenssens E.M."/>
            <person name="Foster-Nyarko E."/>
            <person name="Jarju S."/>
            <person name="Secka A."/>
            <person name="Antonio M."/>
            <person name="Oren A."/>
            <person name="Chaudhuri R.R."/>
            <person name="La Ragione R."/>
            <person name="Hildebrand F."/>
            <person name="Pallen M.J."/>
        </authorList>
    </citation>
    <scope>NUCLEOTIDE SEQUENCE</scope>
    <source>
        <strain evidence="1">CHK188-5543</strain>
    </source>
</reference>
<organism evidence="1 2">
    <name type="scientific">Candidatus Anaerotruncus excrementipullorum</name>
    <dbReference type="NCBI Taxonomy" id="2838465"/>
    <lineage>
        <taxon>Bacteria</taxon>
        <taxon>Bacillati</taxon>
        <taxon>Bacillota</taxon>
        <taxon>Clostridia</taxon>
        <taxon>Eubacteriales</taxon>
        <taxon>Oscillospiraceae</taxon>
        <taxon>Anaerotruncus</taxon>
    </lineage>
</organism>
<name>A0A9D1WR79_9FIRM</name>
<keyword evidence="1" id="KW-0456">Lyase</keyword>
<dbReference type="Proteomes" id="UP000886800">
    <property type="component" value="Unassembled WGS sequence"/>
</dbReference>
<accession>A0A9D1WR79</accession>
<dbReference type="GO" id="GO:0019634">
    <property type="term" value="P:organic phosphonate metabolic process"/>
    <property type="evidence" value="ECO:0007669"/>
    <property type="project" value="InterPro"/>
</dbReference>
<reference evidence="1" key="2">
    <citation type="submission" date="2021-04" db="EMBL/GenBank/DDBJ databases">
        <authorList>
            <person name="Gilroy R."/>
        </authorList>
    </citation>
    <scope>NUCLEOTIDE SEQUENCE</scope>
    <source>
        <strain evidence="1">CHK188-5543</strain>
    </source>
</reference>
<evidence type="ECO:0000313" key="1">
    <source>
        <dbReference type="EMBL" id="HIX65437.1"/>
    </source>
</evidence>